<reference evidence="1" key="1">
    <citation type="submission" date="2015-10" db="EMBL/GenBank/DDBJ databases">
        <authorList>
            <person name="Gilbert D.G."/>
        </authorList>
    </citation>
    <scope>NUCLEOTIDE SEQUENCE</scope>
    <source>
        <strain evidence="1">Phyl III-seqv23</strain>
    </source>
</reference>
<protein>
    <submittedName>
        <fullName evidence="1">Uncharacterized protein</fullName>
    </submittedName>
</protein>
<accession>A0A0S4TTE2</accession>
<organism evidence="1">
    <name type="scientific">Ralstonia solanacearum</name>
    <name type="common">Pseudomonas solanacearum</name>
    <dbReference type="NCBI Taxonomy" id="305"/>
    <lineage>
        <taxon>Bacteria</taxon>
        <taxon>Pseudomonadati</taxon>
        <taxon>Pseudomonadota</taxon>
        <taxon>Betaproteobacteria</taxon>
        <taxon>Burkholderiales</taxon>
        <taxon>Burkholderiaceae</taxon>
        <taxon>Ralstonia</taxon>
        <taxon>Ralstonia solanacearum species complex</taxon>
    </lineage>
</organism>
<sequence length="32" mass="3608">MRSMLTAALRLEQSISDTFFMQVGYVPTALTE</sequence>
<proteinExistence type="predicted"/>
<dbReference type="AlphaFoldDB" id="A0A0S4TTE2"/>
<evidence type="ECO:0000313" key="1">
    <source>
        <dbReference type="EMBL" id="CUV13093.1"/>
    </source>
</evidence>
<name>A0A0S4TTE2_RALSL</name>
<dbReference type="EMBL" id="LN899819">
    <property type="protein sequence ID" value="CUV13093.1"/>
    <property type="molecule type" value="Genomic_DNA"/>
</dbReference>
<gene>
    <name evidence="1" type="ORF">RUN39_v1_510012</name>
</gene>